<comment type="caution">
    <text evidence="1">The sequence shown here is derived from an EMBL/GenBank/DDBJ whole genome shotgun (WGS) entry which is preliminary data.</text>
</comment>
<gene>
    <name evidence="1" type="ORF">Aau02nite_14800</name>
</gene>
<proteinExistence type="predicted"/>
<organism evidence="1 2">
    <name type="scientific">Actinoplanes auranticolor</name>
    <dbReference type="NCBI Taxonomy" id="47988"/>
    <lineage>
        <taxon>Bacteria</taxon>
        <taxon>Bacillati</taxon>
        <taxon>Actinomycetota</taxon>
        <taxon>Actinomycetes</taxon>
        <taxon>Micromonosporales</taxon>
        <taxon>Micromonosporaceae</taxon>
        <taxon>Actinoplanes</taxon>
    </lineage>
</organism>
<evidence type="ECO:0000313" key="1">
    <source>
        <dbReference type="EMBL" id="GIM65109.1"/>
    </source>
</evidence>
<evidence type="ECO:0008006" key="3">
    <source>
        <dbReference type="Google" id="ProtNLM"/>
    </source>
</evidence>
<dbReference type="AlphaFoldDB" id="A0A919S4N1"/>
<dbReference type="Proteomes" id="UP000681340">
    <property type="component" value="Unassembled WGS sequence"/>
</dbReference>
<keyword evidence="2" id="KW-1185">Reference proteome</keyword>
<dbReference type="EMBL" id="BOQL01000015">
    <property type="protein sequence ID" value="GIM65109.1"/>
    <property type="molecule type" value="Genomic_DNA"/>
</dbReference>
<name>A0A919S4N1_9ACTN</name>
<protein>
    <recommendedName>
        <fullName evidence="3">Short subunit dehydrogenase</fullName>
    </recommendedName>
</protein>
<reference evidence="1" key="1">
    <citation type="submission" date="2021-03" db="EMBL/GenBank/DDBJ databases">
        <title>Whole genome shotgun sequence of Actinoplanes auranticolor NBRC 12245.</title>
        <authorList>
            <person name="Komaki H."/>
            <person name="Tamura T."/>
        </authorList>
    </citation>
    <scope>NUCLEOTIDE SEQUENCE</scope>
    <source>
        <strain evidence="1">NBRC 12245</strain>
    </source>
</reference>
<evidence type="ECO:0000313" key="2">
    <source>
        <dbReference type="Proteomes" id="UP000681340"/>
    </source>
</evidence>
<sequence length="142" mass="15733">MQPYRGVTLTPGQVTRQLDTPAGLSPHRRYARAKLAGLLLHAGLRRRTPELVITDVHPGLVASDFGRYLGRTGAVLKILARPVLSSPGAAAEHLLRPALRPGFDAAHYHRGRRRKLSPLVTDGRLQQEVWDDAHARLRDYLA</sequence>
<dbReference type="Gene3D" id="3.40.50.720">
    <property type="entry name" value="NAD(P)-binding Rossmann-like Domain"/>
    <property type="match status" value="1"/>
</dbReference>
<accession>A0A919S4N1</accession>